<keyword evidence="3" id="KW-1185">Reference proteome</keyword>
<dbReference type="GO" id="GO:0031297">
    <property type="term" value="P:replication fork processing"/>
    <property type="evidence" value="ECO:0007669"/>
    <property type="project" value="TreeGrafter"/>
</dbReference>
<dbReference type="Gene3D" id="3.40.50.300">
    <property type="entry name" value="P-loop containing nucleotide triphosphate hydrolases"/>
    <property type="match status" value="1"/>
</dbReference>
<evidence type="ECO:0000313" key="2">
    <source>
        <dbReference type="EMBL" id="CAD7253649.1"/>
    </source>
</evidence>
<reference evidence="2" key="1">
    <citation type="submission" date="2020-11" db="EMBL/GenBank/DDBJ databases">
        <authorList>
            <person name="Tran Van P."/>
        </authorList>
    </citation>
    <scope>NUCLEOTIDE SEQUENCE</scope>
</reference>
<feature type="domain" description="Mos1 transposase HTH" evidence="1">
    <location>
        <begin position="46"/>
        <end position="91"/>
    </location>
</feature>
<dbReference type="GO" id="GO:0005634">
    <property type="term" value="C:nucleus"/>
    <property type="evidence" value="ECO:0007669"/>
    <property type="project" value="TreeGrafter"/>
</dbReference>
<dbReference type="SUPFAM" id="SSF52540">
    <property type="entry name" value="P-loop containing nucleoside triphosphate hydrolases"/>
    <property type="match status" value="1"/>
</dbReference>
<organism evidence="2">
    <name type="scientific">Darwinula stevensoni</name>
    <dbReference type="NCBI Taxonomy" id="69355"/>
    <lineage>
        <taxon>Eukaryota</taxon>
        <taxon>Metazoa</taxon>
        <taxon>Ecdysozoa</taxon>
        <taxon>Arthropoda</taxon>
        <taxon>Crustacea</taxon>
        <taxon>Oligostraca</taxon>
        <taxon>Ostracoda</taxon>
        <taxon>Podocopa</taxon>
        <taxon>Podocopida</taxon>
        <taxon>Darwinulocopina</taxon>
        <taxon>Darwinuloidea</taxon>
        <taxon>Darwinulidae</taxon>
        <taxon>Darwinula</taxon>
    </lineage>
</organism>
<accession>A0A7R9AG73</accession>
<dbReference type="GO" id="GO:0000014">
    <property type="term" value="F:single-stranded DNA endodeoxyribonuclease activity"/>
    <property type="evidence" value="ECO:0007669"/>
    <property type="project" value="TreeGrafter"/>
</dbReference>
<dbReference type="GO" id="GO:0006303">
    <property type="term" value="P:double-strand break repair via nonhomologous end joining"/>
    <property type="evidence" value="ECO:0007669"/>
    <property type="project" value="TreeGrafter"/>
</dbReference>
<dbReference type="GO" id="GO:0015074">
    <property type="term" value="P:DNA integration"/>
    <property type="evidence" value="ECO:0007669"/>
    <property type="project" value="TreeGrafter"/>
</dbReference>
<dbReference type="GO" id="GO:0042800">
    <property type="term" value="F:histone H3K4 methyltransferase activity"/>
    <property type="evidence" value="ECO:0007669"/>
    <property type="project" value="TreeGrafter"/>
</dbReference>
<dbReference type="Proteomes" id="UP000677054">
    <property type="component" value="Unassembled WGS sequence"/>
</dbReference>
<dbReference type="GO" id="GO:0044547">
    <property type="term" value="F:DNA topoisomerase binding"/>
    <property type="evidence" value="ECO:0007669"/>
    <property type="project" value="TreeGrafter"/>
</dbReference>
<dbReference type="GO" id="GO:0003697">
    <property type="term" value="F:single-stranded DNA binding"/>
    <property type="evidence" value="ECO:0007669"/>
    <property type="project" value="TreeGrafter"/>
</dbReference>
<dbReference type="EMBL" id="LR905793">
    <property type="protein sequence ID" value="CAD7253649.1"/>
    <property type="molecule type" value="Genomic_DNA"/>
</dbReference>
<dbReference type="InterPro" id="IPR041426">
    <property type="entry name" value="Mos1_HTH"/>
</dbReference>
<dbReference type="EMBL" id="CAJPEV010006276">
    <property type="protein sequence ID" value="CAG0904009.1"/>
    <property type="molecule type" value="Genomic_DNA"/>
</dbReference>
<protein>
    <recommendedName>
        <fullName evidence="1">Mos1 transposase HTH domain-containing protein</fullName>
    </recommendedName>
</protein>
<dbReference type="Pfam" id="PF17906">
    <property type="entry name" value="HTH_48"/>
    <property type="match status" value="1"/>
</dbReference>
<feature type="non-terminal residue" evidence="2">
    <location>
        <position position="1"/>
    </location>
</feature>
<dbReference type="PANTHER" id="PTHR46060:SF2">
    <property type="entry name" value="HISTONE-LYSINE N-METHYLTRANSFERASE SETMAR"/>
    <property type="match status" value="1"/>
</dbReference>
<dbReference type="GO" id="GO:0035861">
    <property type="term" value="C:site of double-strand break"/>
    <property type="evidence" value="ECO:0007669"/>
    <property type="project" value="TreeGrafter"/>
</dbReference>
<dbReference type="GO" id="GO:0003690">
    <property type="term" value="F:double-stranded DNA binding"/>
    <property type="evidence" value="ECO:0007669"/>
    <property type="project" value="TreeGrafter"/>
</dbReference>
<dbReference type="InterPro" id="IPR052709">
    <property type="entry name" value="Transposase-MT_Hybrid"/>
</dbReference>
<proteinExistence type="predicted"/>
<dbReference type="InterPro" id="IPR027417">
    <property type="entry name" value="P-loop_NTPase"/>
</dbReference>
<dbReference type="GO" id="GO:0044774">
    <property type="term" value="P:mitotic DNA integrity checkpoint signaling"/>
    <property type="evidence" value="ECO:0007669"/>
    <property type="project" value="TreeGrafter"/>
</dbReference>
<name>A0A7R9AG73_9CRUS</name>
<dbReference type="AlphaFoldDB" id="A0A7R9AG73"/>
<sequence length="687" mass="77976">FLQDKCTCDFGKDLDDVAHLIECYRQDEIDIWSDLQLAAMAPIERETLRPIVYYEFLQGHSALHSICAAFNGNVVHYSTVSRWLKRFESGDTTFGDRPRSGRPSSVDDEALRNALNAKPNATTRESVNLESTRKVPFKEAAEIYLQRHYPNAGKGHCSVPSCFLLEDPITEALVNKRKREEDVQDVAVYNVFQQVKDLCGSAASLALANYKFSFLDRESLYEQAYDKWLSKDTRKEDFLEPMELQHRSHCISLCYPSKDAVYNVFFQIKRTNEKDSTYTFKRHFQDAILQCRLDRLLFRTMCGPVLDSEVKVIAFPSFPNIKREELGILMNCKMCPRRIITKEDIQGSQNLGHFLFNNEVIHLPDRNGEGDVRFEKLFSKVLSIYICAPITFTMAWTPSRDFKAPEDQKIWSLFTPDQEKLVNDQTSSSPLLINGGPGTGKTIVVKKRAERLAEEALAKVLVINLAGGCLTENLRRELQGKRNIMVVDGREKGISKNLGRLLNFLKENGKNKHVLIDEVPLTFGMEVPHNPAIIAAHWEPVLNDISTYVESLTIAFRPNDPSYIRSIDAQSIQIPNVQMTCLNVEEKHVDLLEVPNEDVNSILNDFDDDTLHRLNVVGNFLKVLSELQRLSERQRSSSTDEKSKRRLVLQCLLTSGSRGNPESCPRPVAATKSLVESCSTQMGASLK</sequence>
<dbReference type="GO" id="GO:0000793">
    <property type="term" value="C:condensed chromosome"/>
    <property type="evidence" value="ECO:0007669"/>
    <property type="project" value="TreeGrafter"/>
</dbReference>
<dbReference type="GO" id="GO:0000729">
    <property type="term" value="P:DNA double-strand break processing"/>
    <property type="evidence" value="ECO:0007669"/>
    <property type="project" value="TreeGrafter"/>
</dbReference>
<dbReference type="Pfam" id="PF13245">
    <property type="entry name" value="AAA_19"/>
    <property type="match status" value="1"/>
</dbReference>
<evidence type="ECO:0000259" key="1">
    <source>
        <dbReference type="Pfam" id="PF17906"/>
    </source>
</evidence>
<dbReference type="PANTHER" id="PTHR46060">
    <property type="entry name" value="MARINER MOS1 TRANSPOSASE-LIKE PROTEIN"/>
    <property type="match status" value="1"/>
</dbReference>
<gene>
    <name evidence="2" type="ORF">DSTB1V02_LOCUS13397</name>
</gene>
<dbReference type="GO" id="GO:0046975">
    <property type="term" value="F:histone H3K36 methyltransferase activity"/>
    <property type="evidence" value="ECO:0007669"/>
    <property type="project" value="TreeGrafter"/>
</dbReference>
<dbReference type="OrthoDB" id="6508494at2759"/>
<evidence type="ECO:0000313" key="3">
    <source>
        <dbReference type="Proteomes" id="UP000677054"/>
    </source>
</evidence>